<keyword evidence="6" id="KW-1185">Reference proteome</keyword>
<dbReference type="RefSeq" id="WP_260900259.1">
    <property type="nucleotide sequence ID" value="NZ_JAOCZP010000001.1"/>
</dbReference>
<dbReference type="InterPro" id="IPR020449">
    <property type="entry name" value="Tscrpt_reg_AraC-type_HTH"/>
</dbReference>
<dbReference type="Proteomes" id="UP001320831">
    <property type="component" value="Unassembled WGS sequence"/>
</dbReference>
<dbReference type="InterPro" id="IPR050204">
    <property type="entry name" value="AraC_XylS_family_regulators"/>
</dbReference>
<evidence type="ECO:0000313" key="5">
    <source>
        <dbReference type="EMBL" id="MCT7373922.1"/>
    </source>
</evidence>
<gene>
    <name evidence="5" type="ORF">N5A92_02555</name>
</gene>
<feature type="domain" description="HTH araC/xylS-type" evidence="4">
    <location>
        <begin position="221"/>
        <end position="322"/>
    </location>
</feature>
<reference evidence="5 6" key="1">
    <citation type="submission" date="2022-09" db="EMBL/GenBank/DDBJ databases">
        <title>Chelativorans salina sp. nov., a novel slightly halophilic bacterium isolated from a saline lake sediment enrichment.</title>
        <authorList>
            <person name="Gao L."/>
            <person name="Fang B.-Z."/>
            <person name="Li W.-J."/>
        </authorList>
    </citation>
    <scope>NUCLEOTIDE SEQUENCE [LARGE SCALE GENOMIC DNA]</scope>
    <source>
        <strain evidence="5 6">EGI FJ00035</strain>
    </source>
</reference>
<evidence type="ECO:0000256" key="2">
    <source>
        <dbReference type="ARBA" id="ARBA00023125"/>
    </source>
</evidence>
<protein>
    <submittedName>
        <fullName evidence="5">AraC family transcriptional regulator</fullName>
    </submittedName>
</protein>
<dbReference type="PROSITE" id="PS00041">
    <property type="entry name" value="HTH_ARAC_FAMILY_1"/>
    <property type="match status" value="1"/>
</dbReference>
<dbReference type="InterPro" id="IPR009057">
    <property type="entry name" value="Homeodomain-like_sf"/>
</dbReference>
<proteinExistence type="predicted"/>
<keyword evidence="2" id="KW-0238">DNA-binding</keyword>
<dbReference type="SUPFAM" id="SSF46689">
    <property type="entry name" value="Homeodomain-like"/>
    <property type="match status" value="1"/>
</dbReference>
<keyword evidence="3" id="KW-0804">Transcription</keyword>
<dbReference type="InterPro" id="IPR018062">
    <property type="entry name" value="HTH_AraC-typ_CS"/>
</dbReference>
<dbReference type="Pfam" id="PF12833">
    <property type="entry name" value="HTH_18"/>
    <property type="match status" value="1"/>
</dbReference>
<dbReference type="SMART" id="SM00342">
    <property type="entry name" value="HTH_ARAC"/>
    <property type="match status" value="1"/>
</dbReference>
<evidence type="ECO:0000256" key="3">
    <source>
        <dbReference type="ARBA" id="ARBA00023163"/>
    </source>
</evidence>
<sequence>MSTDAPEVAAFCYTRDDILSPKGLERWRDLMGRAVLGLDLKLISEQSFHSRVETWFLPDVRITFASKSGLCMMRSRALLEDGADDISLHICTDGEWAIEHRNKEAPLHPGEAALVSDAEVASVTCASSARCVCIQIARSRLAPLVPDLNDALMRPIRRDNEALQLILGYVDMLRAGPSLRSPVLREMAASHIRDLVAAALGVSREGAAIAASGGVRAARRSAMKADIDRHIEEPDLSVSTVAARHGISPRYVQALFEDEGMTFSSFVLARRLARAHRLLVSPRHHPRRIADIAFDVGFGDLSYFNRAFRRRYGLTPSDVRALAFLPAAAPRT</sequence>
<organism evidence="5 6">
    <name type="scientific">Chelativorans salis</name>
    <dbReference type="NCBI Taxonomy" id="2978478"/>
    <lineage>
        <taxon>Bacteria</taxon>
        <taxon>Pseudomonadati</taxon>
        <taxon>Pseudomonadota</taxon>
        <taxon>Alphaproteobacteria</taxon>
        <taxon>Hyphomicrobiales</taxon>
        <taxon>Phyllobacteriaceae</taxon>
        <taxon>Chelativorans</taxon>
    </lineage>
</organism>
<keyword evidence="1" id="KW-0805">Transcription regulation</keyword>
<dbReference type="InterPro" id="IPR035418">
    <property type="entry name" value="AraC-bd_2"/>
</dbReference>
<evidence type="ECO:0000313" key="6">
    <source>
        <dbReference type="Proteomes" id="UP001320831"/>
    </source>
</evidence>
<dbReference type="PANTHER" id="PTHR46796">
    <property type="entry name" value="HTH-TYPE TRANSCRIPTIONAL ACTIVATOR RHAS-RELATED"/>
    <property type="match status" value="1"/>
</dbReference>
<evidence type="ECO:0000256" key="1">
    <source>
        <dbReference type="ARBA" id="ARBA00023015"/>
    </source>
</evidence>
<dbReference type="Pfam" id="PF14525">
    <property type="entry name" value="AraC_binding_2"/>
    <property type="match status" value="1"/>
</dbReference>
<comment type="caution">
    <text evidence="5">The sequence shown here is derived from an EMBL/GenBank/DDBJ whole genome shotgun (WGS) entry which is preliminary data.</text>
</comment>
<dbReference type="PRINTS" id="PR00032">
    <property type="entry name" value="HTHARAC"/>
</dbReference>
<accession>A0ABT2LHU4</accession>
<dbReference type="InterPro" id="IPR018060">
    <property type="entry name" value="HTH_AraC"/>
</dbReference>
<dbReference type="PROSITE" id="PS01124">
    <property type="entry name" value="HTH_ARAC_FAMILY_2"/>
    <property type="match status" value="1"/>
</dbReference>
<name>A0ABT2LHU4_9HYPH</name>
<evidence type="ECO:0000259" key="4">
    <source>
        <dbReference type="PROSITE" id="PS01124"/>
    </source>
</evidence>
<dbReference type="PANTHER" id="PTHR46796:SF6">
    <property type="entry name" value="ARAC SUBFAMILY"/>
    <property type="match status" value="1"/>
</dbReference>
<dbReference type="EMBL" id="JAOCZP010000001">
    <property type="protein sequence ID" value="MCT7373922.1"/>
    <property type="molecule type" value="Genomic_DNA"/>
</dbReference>
<dbReference type="Gene3D" id="1.10.10.60">
    <property type="entry name" value="Homeodomain-like"/>
    <property type="match status" value="1"/>
</dbReference>